<dbReference type="STRING" id="3983.A0A2C9V002"/>
<accession>A0A2C9V002</accession>
<reference evidence="1" key="1">
    <citation type="submission" date="2016-02" db="EMBL/GenBank/DDBJ databases">
        <title>WGS assembly of Manihot esculenta.</title>
        <authorList>
            <person name="Bredeson J.V."/>
            <person name="Prochnik S.E."/>
            <person name="Lyons J.B."/>
            <person name="Schmutz J."/>
            <person name="Grimwood J."/>
            <person name="Vrebalov J."/>
            <person name="Bart R.S."/>
            <person name="Amuge T."/>
            <person name="Ferguson M.E."/>
            <person name="Green R."/>
            <person name="Putnam N."/>
            <person name="Stites J."/>
            <person name="Rounsley S."/>
            <person name="Rokhsar D.S."/>
        </authorList>
    </citation>
    <scope>NUCLEOTIDE SEQUENCE [LARGE SCALE GENOMIC DNA]</scope>
    <source>
        <tissue evidence="1">Leaf</tissue>
    </source>
</reference>
<sequence>MSWNKLSKSKKDGGIGFKDLDLFNVALLSKQAWCVVVNQEALYNPWISSLPNFKIISQRHEDSPIIYVSDLIDSRTHSWIKPLLLANFSTSEYHAIMKIPLGKEHQQDKWIWHFNASGILTVRSAYHLLKQKQDREQLINTPSSSFSQRSSFI</sequence>
<gene>
    <name evidence="1" type="ORF">MANES_11G095800</name>
</gene>
<dbReference type="EMBL" id="CM004397">
    <property type="protein sequence ID" value="OAY37360.1"/>
    <property type="molecule type" value="Genomic_DNA"/>
</dbReference>
<name>A0A2C9V002_MANES</name>
<protein>
    <recommendedName>
        <fullName evidence="2">Reverse transcriptase zinc-binding domain-containing protein</fullName>
    </recommendedName>
</protein>
<organism evidence="1">
    <name type="scientific">Manihot esculenta</name>
    <name type="common">Cassava</name>
    <name type="synonym">Jatropha manihot</name>
    <dbReference type="NCBI Taxonomy" id="3983"/>
    <lineage>
        <taxon>Eukaryota</taxon>
        <taxon>Viridiplantae</taxon>
        <taxon>Streptophyta</taxon>
        <taxon>Embryophyta</taxon>
        <taxon>Tracheophyta</taxon>
        <taxon>Spermatophyta</taxon>
        <taxon>Magnoliopsida</taxon>
        <taxon>eudicotyledons</taxon>
        <taxon>Gunneridae</taxon>
        <taxon>Pentapetalae</taxon>
        <taxon>rosids</taxon>
        <taxon>fabids</taxon>
        <taxon>Malpighiales</taxon>
        <taxon>Euphorbiaceae</taxon>
        <taxon>Crotonoideae</taxon>
        <taxon>Manihoteae</taxon>
        <taxon>Manihot</taxon>
    </lineage>
</organism>
<proteinExistence type="predicted"/>
<evidence type="ECO:0000313" key="1">
    <source>
        <dbReference type="EMBL" id="OAY37360.1"/>
    </source>
</evidence>
<dbReference type="AlphaFoldDB" id="A0A2C9V002"/>
<evidence type="ECO:0008006" key="2">
    <source>
        <dbReference type="Google" id="ProtNLM"/>
    </source>
</evidence>